<evidence type="ECO:0000256" key="2">
    <source>
        <dbReference type="ARBA" id="ARBA00022737"/>
    </source>
</evidence>
<dbReference type="SMART" id="SM00282">
    <property type="entry name" value="LamG"/>
    <property type="match status" value="1"/>
</dbReference>
<dbReference type="FunFam" id="2.60.120.200:FF:000039">
    <property type="entry name" value="Collagen XV alpha 1 chain"/>
    <property type="match status" value="1"/>
</dbReference>
<accession>S7N354</accession>
<dbReference type="InterPro" id="IPR013320">
    <property type="entry name" value="ConA-like_dom_sf"/>
</dbReference>
<evidence type="ECO:0000256" key="3">
    <source>
        <dbReference type="SAM" id="MobiDB-lite"/>
    </source>
</evidence>
<feature type="region of interest" description="Disordered" evidence="3">
    <location>
        <begin position="229"/>
        <end position="256"/>
    </location>
</feature>
<dbReference type="InterPro" id="IPR048287">
    <property type="entry name" value="TSPN-like_N"/>
</dbReference>
<evidence type="ECO:0000259" key="4">
    <source>
        <dbReference type="SMART" id="SM00210"/>
    </source>
</evidence>
<protein>
    <submittedName>
        <fullName evidence="6">Collagen alpha-1(XV) chain</fullName>
    </submittedName>
</protein>
<keyword evidence="6" id="KW-0176">Collagen</keyword>
<dbReference type="SMART" id="SM00210">
    <property type="entry name" value="TSPN"/>
    <property type="match status" value="1"/>
</dbReference>
<name>S7N354_MYOBR</name>
<feature type="region of interest" description="Disordered" evidence="3">
    <location>
        <begin position="447"/>
        <end position="624"/>
    </location>
</feature>
<evidence type="ECO:0000313" key="7">
    <source>
        <dbReference type="Proteomes" id="UP000052978"/>
    </source>
</evidence>
<dbReference type="GO" id="GO:0005581">
    <property type="term" value="C:collagen trimer"/>
    <property type="evidence" value="ECO:0007669"/>
    <property type="project" value="UniProtKB-KW"/>
</dbReference>
<feature type="domain" description="Laminin G" evidence="5">
    <location>
        <begin position="92"/>
        <end position="230"/>
    </location>
</feature>
<feature type="compositionally biased region" description="Polar residues" evidence="3">
    <location>
        <begin position="337"/>
        <end position="349"/>
    </location>
</feature>
<sequence length="669" mass="70244">MPVAAHVCSHLPALAVPRGAVRVVPEMGPDPGPQNREPASQAHVDLMEIIGLPLSPSVSFVTGYGGFPAYSFGPGANVGRPASVLIPPTFFWDFAISVIVKPSSDRGGMLFAIMDTNQKVIHLGLQLSAVEDGHQRVILYYTEPGSAVSREAAAFSVPAMTHRWNRFAVMVEGEEVILLVDCEEHSHAPFQRSSRALVFEPTTGLFVGSAGARNLEKFIGSIQQLTIHSDPRAPEKRCEAEESSASGEASGLQETDGVTDGVAEILEADTYTQAPPKEAKVEPINTPPTPTFPSEDSELSGEPIPEGTLETTNLSAILNSSTEQGKSWDSGPYPALQRSTGKNPPSDTIPRQQLVVCSRPEIGQRVLPFIRGITVPDQRSGDILNDTLEEVDAMNGVPVTDPGSGDGAFLHVTEESPHTKEDLATTAAAREADVTISTAWDAEVAVSTAGESKGGSVPTGGPALSMSTQDPGEGDTPSPDTEEGSAVISMEEAEMPTSTDREAEASTVPIGEPALFMSTQEPEEGVSLGPVSEGTLTTAAAAAEMPLSTCEDEEEEEEASKAPTGGPPPGTPTAAPEQAVTFGPSDEDLVAATTEEPLSRAEAEESGSTPPEGPPLPIPTVTPATTVPPVTSELMAFNRYVLKAFLVPELRLALGIQRCLRIGLTPEES</sequence>
<dbReference type="SUPFAM" id="SSF49899">
    <property type="entry name" value="Concanavalin A-like lectins/glucanases"/>
    <property type="match status" value="1"/>
</dbReference>
<dbReference type="Proteomes" id="UP000052978">
    <property type="component" value="Unassembled WGS sequence"/>
</dbReference>
<evidence type="ECO:0000259" key="5">
    <source>
        <dbReference type="SMART" id="SM00282"/>
    </source>
</evidence>
<keyword evidence="7" id="KW-1185">Reference proteome</keyword>
<evidence type="ECO:0000313" key="6">
    <source>
        <dbReference type="EMBL" id="EPQ10435.1"/>
    </source>
</evidence>
<organism evidence="6 7">
    <name type="scientific">Myotis brandtii</name>
    <name type="common">Brandt's bat</name>
    <dbReference type="NCBI Taxonomy" id="109478"/>
    <lineage>
        <taxon>Eukaryota</taxon>
        <taxon>Metazoa</taxon>
        <taxon>Chordata</taxon>
        <taxon>Craniata</taxon>
        <taxon>Vertebrata</taxon>
        <taxon>Euteleostomi</taxon>
        <taxon>Mammalia</taxon>
        <taxon>Eutheria</taxon>
        <taxon>Laurasiatheria</taxon>
        <taxon>Chiroptera</taxon>
        <taxon>Yangochiroptera</taxon>
        <taxon>Vespertilionidae</taxon>
        <taxon>Myotis</taxon>
    </lineage>
</organism>
<proteinExistence type="predicted"/>
<keyword evidence="1" id="KW-0732">Signal</keyword>
<feature type="region of interest" description="Disordered" evidence="3">
    <location>
        <begin position="321"/>
        <end position="349"/>
    </location>
</feature>
<dbReference type="AlphaFoldDB" id="S7N354"/>
<gene>
    <name evidence="6" type="ORF">D623_10019362</name>
</gene>
<evidence type="ECO:0000256" key="1">
    <source>
        <dbReference type="ARBA" id="ARBA00022729"/>
    </source>
</evidence>
<feature type="domain" description="Thrombospondin-like N-terminal" evidence="4">
    <location>
        <begin position="43"/>
        <end position="231"/>
    </location>
</feature>
<keyword evidence="2" id="KW-0677">Repeat</keyword>
<dbReference type="Gene3D" id="2.60.120.200">
    <property type="match status" value="1"/>
</dbReference>
<dbReference type="InterPro" id="IPR001791">
    <property type="entry name" value="Laminin_G"/>
</dbReference>
<feature type="region of interest" description="Disordered" evidence="3">
    <location>
        <begin position="270"/>
        <end position="308"/>
    </location>
</feature>
<feature type="compositionally biased region" description="Basic and acidic residues" evidence="3">
    <location>
        <begin position="229"/>
        <end position="240"/>
    </location>
</feature>
<feature type="compositionally biased region" description="Pro residues" evidence="3">
    <location>
        <begin position="611"/>
        <end position="620"/>
    </location>
</feature>
<dbReference type="EMBL" id="KE162981">
    <property type="protein sequence ID" value="EPQ10435.1"/>
    <property type="molecule type" value="Genomic_DNA"/>
</dbReference>
<reference evidence="6 7" key="1">
    <citation type="journal article" date="2013" name="Nat. Commun.">
        <title>Genome analysis reveals insights into physiology and longevity of the Brandt's bat Myotis brandtii.</title>
        <authorList>
            <person name="Seim I."/>
            <person name="Fang X."/>
            <person name="Xiong Z."/>
            <person name="Lobanov A.V."/>
            <person name="Huang Z."/>
            <person name="Ma S."/>
            <person name="Feng Y."/>
            <person name="Turanov A.A."/>
            <person name="Zhu Y."/>
            <person name="Lenz T.L."/>
            <person name="Gerashchenko M.V."/>
            <person name="Fan D."/>
            <person name="Hee Yim S."/>
            <person name="Yao X."/>
            <person name="Jordan D."/>
            <person name="Xiong Y."/>
            <person name="Ma Y."/>
            <person name="Lyapunov A.N."/>
            <person name="Chen G."/>
            <person name="Kulakova O.I."/>
            <person name="Sun Y."/>
            <person name="Lee S.G."/>
            <person name="Bronson R.T."/>
            <person name="Moskalev A.A."/>
            <person name="Sunyaev S.R."/>
            <person name="Zhang G."/>
            <person name="Krogh A."/>
            <person name="Wang J."/>
            <person name="Gladyshev V.N."/>
        </authorList>
    </citation>
    <scope>NUCLEOTIDE SEQUENCE [LARGE SCALE GENOMIC DNA]</scope>
</reference>